<dbReference type="PROSITE" id="PS50076">
    <property type="entry name" value="DNAJ_2"/>
    <property type="match status" value="1"/>
</dbReference>
<dbReference type="HAMAP" id="MF_01152">
    <property type="entry name" value="DnaJ"/>
    <property type="match status" value="1"/>
</dbReference>
<dbReference type="CDD" id="cd10747">
    <property type="entry name" value="DnaJ_C"/>
    <property type="match status" value="1"/>
</dbReference>
<feature type="repeat" description="CXXCXGXG motif" evidence="14">
    <location>
        <begin position="200"/>
        <end position="207"/>
    </location>
</feature>
<dbReference type="SMART" id="SM00271">
    <property type="entry name" value="DnaJ"/>
    <property type="match status" value="1"/>
</dbReference>
<keyword evidence="9 14" id="KW-0346">Stress response</keyword>
<protein>
    <recommendedName>
        <fullName evidence="13 14">Chaperone protein DnaJ</fullName>
    </recommendedName>
</protein>
<evidence type="ECO:0000256" key="13">
    <source>
        <dbReference type="ARBA" id="ARBA00067609"/>
    </source>
</evidence>
<dbReference type="InterPro" id="IPR008971">
    <property type="entry name" value="HSP40/DnaJ_pept-bd"/>
</dbReference>
<accession>A0A1M4S8T9</accession>
<feature type="binding site" evidence="14">
    <location>
        <position position="143"/>
    </location>
    <ligand>
        <name>Zn(2+)</name>
        <dbReference type="ChEBI" id="CHEBI:29105"/>
        <label>1</label>
    </ligand>
</feature>
<dbReference type="Gene3D" id="2.60.260.20">
    <property type="entry name" value="Urease metallochaperone UreE, N-terminal domain"/>
    <property type="match status" value="2"/>
</dbReference>
<gene>
    <name evidence="14" type="primary">dnaJ</name>
    <name evidence="18" type="ORF">SAMN02745784_00156</name>
</gene>
<dbReference type="SUPFAM" id="SSF57938">
    <property type="entry name" value="DnaJ/Hsp40 cysteine-rich domain"/>
    <property type="match status" value="1"/>
</dbReference>
<dbReference type="NCBIfam" id="TIGR02349">
    <property type="entry name" value="DnaJ_bact"/>
    <property type="match status" value="1"/>
</dbReference>
<dbReference type="GO" id="GO:0031072">
    <property type="term" value="F:heat shock protein binding"/>
    <property type="evidence" value="ECO:0007669"/>
    <property type="project" value="InterPro"/>
</dbReference>
<evidence type="ECO:0000259" key="17">
    <source>
        <dbReference type="PROSITE" id="PS51188"/>
    </source>
</evidence>
<evidence type="ECO:0000256" key="3">
    <source>
        <dbReference type="ARBA" id="ARBA00022490"/>
    </source>
</evidence>
<name>A0A1M4S8T9_9FIRM</name>
<feature type="binding site" evidence="14">
    <location>
        <position position="203"/>
    </location>
    <ligand>
        <name>Zn(2+)</name>
        <dbReference type="ChEBI" id="CHEBI:29105"/>
        <label>1</label>
    </ligand>
</feature>
<comment type="subunit">
    <text evidence="2 14">Homodimer.</text>
</comment>
<evidence type="ECO:0000313" key="18">
    <source>
        <dbReference type="EMBL" id="SHE28467.1"/>
    </source>
</evidence>
<feature type="zinc finger region" description="CR-type" evidence="15">
    <location>
        <begin position="130"/>
        <end position="212"/>
    </location>
</feature>
<dbReference type="FunFam" id="2.10.230.10:FF:000002">
    <property type="entry name" value="Molecular chaperone DnaJ"/>
    <property type="match status" value="1"/>
</dbReference>
<keyword evidence="4 14" id="KW-0235">DNA replication</keyword>
<dbReference type="Pfam" id="PF01556">
    <property type="entry name" value="DnaJ_C"/>
    <property type="match status" value="1"/>
</dbReference>
<comment type="cofactor">
    <cofactor evidence="14">
        <name>Zn(2+)</name>
        <dbReference type="ChEBI" id="CHEBI:29105"/>
    </cofactor>
    <text evidence="14">Binds 2 Zn(2+) ions per monomer.</text>
</comment>
<keyword evidence="3 14" id="KW-0963">Cytoplasm</keyword>
<proteinExistence type="inferred from homology"/>
<keyword evidence="7 14" id="KW-0863">Zinc-finger</keyword>
<dbReference type="PROSITE" id="PS51188">
    <property type="entry name" value="ZF_CR"/>
    <property type="match status" value="1"/>
</dbReference>
<dbReference type="PANTHER" id="PTHR43096:SF48">
    <property type="entry name" value="CHAPERONE PROTEIN DNAJ"/>
    <property type="match status" value="1"/>
</dbReference>
<feature type="domain" description="J" evidence="16">
    <location>
        <begin position="4"/>
        <end position="69"/>
    </location>
</feature>
<evidence type="ECO:0000256" key="2">
    <source>
        <dbReference type="ARBA" id="ARBA00011738"/>
    </source>
</evidence>
<evidence type="ECO:0000256" key="7">
    <source>
        <dbReference type="ARBA" id="ARBA00022771"/>
    </source>
</evidence>
<evidence type="ECO:0000256" key="15">
    <source>
        <dbReference type="PROSITE-ProRule" id="PRU00546"/>
    </source>
</evidence>
<feature type="domain" description="CR-type" evidence="17">
    <location>
        <begin position="130"/>
        <end position="212"/>
    </location>
</feature>
<evidence type="ECO:0000256" key="14">
    <source>
        <dbReference type="HAMAP-Rule" id="MF_01152"/>
    </source>
</evidence>
<dbReference type="STRING" id="1123404.SAMN02745784_00156"/>
<dbReference type="InterPro" id="IPR012724">
    <property type="entry name" value="DnaJ"/>
</dbReference>
<dbReference type="SUPFAM" id="SSF46565">
    <property type="entry name" value="Chaperone J-domain"/>
    <property type="match status" value="1"/>
</dbReference>
<dbReference type="PROSITE" id="PS00636">
    <property type="entry name" value="DNAJ_1"/>
    <property type="match status" value="1"/>
</dbReference>
<feature type="binding site" evidence="14">
    <location>
        <position position="163"/>
    </location>
    <ligand>
        <name>Zn(2+)</name>
        <dbReference type="ChEBI" id="CHEBI:29105"/>
        <label>2</label>
    </ligand>
</feature>
<dbReference type="Gene3D" id="1.10.287.110">
    <property type="entry name" value="DnaJ domain"/>
    <property type="match status" value="1"/>
</dbReference>
<evidence type="ECO:0000259" key="16">
    <source>
        <dbReference type="PROSITE" id="PS50076"/>
    </source>
</evidence>
<keyword evidence="8 14" id="KW-0862">Zinc</keyword>
<sequence>MMRDYYEILGIEKNASDDEIKKAYRSLAKKYHPDLNPDNKEAEAKFKEVNSAYEILSDPEKRSRYDRFGHAGVDPQAGGYSGGFGGFGDIFEDIFDIFGGGFSQSRRSGPVRGSDLRYNLNLEFKEAVFGTEKEIQVRRTENCHTCGGTGAKPGTEKETCSTCKGRGEVRYAQQTPFGQFVRTSTCDVCNGTGEVIKDKCTTCGGTGKEIKIKKIKVKIPAGVDTGSIISMRGEGEAGEKGGPNGDLYIYINVAEDPIFKRSGNDIYLSIPISFVEAALGAEIEVPTLEGIINYRIEEGTQTGTEFRLRNMGVPNVKGHGKGDLFFTVVVQVPTKLTDKQKELLRDFANEKGENIKEHKKGFFDKVKDAFN</sequence>
<evidence type="ECO:0000256" key="9">
    <source>
        <dbReference type="ARBA" id="ARBA00023016"/>
    </source>
</evidence>
<dbReference type="NCBIfam" id="NF008035">
    <property type="entry name" value="PRK10767.1"/>
    <property type="match status" value="1"/>
</dbReference>
<dbReference type="InterPro" id="IPR002939">
    <property type="entry name" value="DnaJ_C"/>
</dbReference>
<keyword evidence="5 14" id="KW-0479">Metal-binding</keyword>
<dbReference type="SUPFAM" id="SSF49493">
    <property type="entry name" value="HSP40/DnaJ peptide-binding domain"/>
    <property type="match status" value="2"/>
</dbReference>
<reference evidence="19" key="1">
    <citation type="submission" date="2016-11" db="EMBL/GenBank/DDBJ databases">
        <authorList>
            <person name="Varghese N."/>
            <person name="Submissions S."/>
        </authorList>
    </citation>
    <scope>NUCLEOTIDE SEQUENCE [LARGE SCALE GENOMIC DNA]</scope>
    <source>
        <strain evidence="19">DSM 18095</strain>
    </source>
</reference>
<evidence type="ECO:0000313" key="19">
    <source>
        <dbReference type="Proteomes" id="UP000184114"/>
    </source>
</evidence>
<evidence type="ECO:0000256" key="8">
    <source>
        <dbReference type="ARBA" id="ARBA00022833"/>
    </source>
</evidence>
<dbReference type="Gene3D" id="2.10.230.10">
    <property type="entry name" value="Heat shock protein DnaJ, cysteine-rich domain"/>
    <property type="match status" value="1"/>
</dbReference>
<evidence type="ECO:0000256" key="12">
    <source>
        <dbReference type="ARBA" id="ARBA00061004"/>
    </source>
</evidence>
<evidence type="ECO:0000256" key="1">
    <source>
        <dbReference type="ARBA" id="ARBA00004496"/>
    </source>
</evidence>
<dbReference type="InterPro" id="IPR001623">
    <property type="entry name" value="DnaJ_domain"/>
</dbReference>
<evidence type="ECO:0000256" key="4">
    <source>
        <dbReference type="ARBA" id="ARBA00022705"/>
    </source>
</evidence>
<feature type="binding site" evidence="14">
    <location>
        <position position="189"/>
    </location>
    <ligand>
        <name>Zn(2+)</name>
        <dbReference type="ChEBI" id="CHEBI:29105"/>
        <label>2</label>
    </ligand>
</feature>
<dbReference type="Proteomes" id="UP000184114">
    <property type="component" value="Unassembled WGS sequence"/>
</dbReference>
<feature type="repeat" description="CXXCXGXG motif" evidence="14">
    <location>
        <begin position="143"/>
        <end position="150"/>
    </location>
</feature>
<comment type="similarity">
    <text evidence="12 14">Belongs to the DnaJ family.</text>
</comment>
<keyword evidence="19" id="KW-1185">Reference proteome</keyword>
<dbReference type="GO" id="GO:0008270">
    <property type="term" value="F:zinc ion binding"/>
    <property type="evidence" value="ECO:0007669"/>
    <property type="project" value="UniProtKB-UniRule"/>
</dbReference>
<dbReference type="PANTHER" id="PTHR43096">
    <property type="entry name" value="DNAJ HOMOLOG 1, MITOCHONDRIAL-RELATED"/>
    <property type="match status" value="1"/>
</dbReference>
<keyword evidence="10 14" id="KW-0143">Chaperone</keyword>
<dbReference type="Pfam" id="PF00684">
    <property type="entry name" value="DnaJ_CXXCXGXG"/>
    <property type="match status" value="1"/>
</dbReference>
<dbReference type="PRINTS" id="PR00625">
    <property type="entry name" value="JDOMAIN"/>
</dbReference>
<dbReference type="FunFam" id="1.10.287.110:FF:000034">
    <property type="entry name" value="Chaperone protein DnaJ"/>
    <property type="match status" value="1"/>
</dbReference>
<feature type="binding site" evidence="14">
    <location>
        <position position="200"/>
    </location>
    <ligand>
        <name>Zn(2+)</name>
        <dbReference type="ChEBI" id="CHEBI:29105"/>
        <label>1</label>
    </ligand>
</feature>
<feature type="repeat" description="CXXCXGXG motif" evidence="14">
    <location>
        <begin position="160"/>
        <end position="167"/>
    </location>
</feature>
<organism evidence="18 19">
    <name type="scientific">Tissierella praeacuta DSM 18095</name>
    <dbReference type="NCBI Taxonomy" id="1123404"/>
    <lineage>
        <taxon>Bacteria</taxon>
        <taxon>Bacillati</taxon>
        <taxon>Bacillota</taxon>
        <taxon>Tissierellia</taxon>
        <taxon>Tissierellales</taxon>
        <taxon>Tissierellaceae</taxon>
        <taxon>Tissierella</taxon>
    </lineage>
</organism>
<dbReference type="AlphaFoldDB" id="A0A1M4S8T9"/>
<dbReference type="GO" id="GO:0006260">
    <property type="term" value="P:DNA replication"/>
    <property type="evidence" value="ECO:0007669"/>
    <property type="project" value="UniProtKB-KW"/>
</dbReference>
<dbReference type="FunFam" id="2.60.260.20:FF:000004">
    <property type="entry name" value="Molecular chaperone DnaJ"/>
    <property type="match status" value="1"/>
</dbReference>
<evidence type="ECO:0000256" key="6">
    <source>
        <dbReference type="ARBA" id="ARBA00022737"/>
    </source>
</evidence>
<dbReference type="GO" id="GO:0005737">
    <property type="term" value="C:cytoplasm"/>
    <property type="evidence" value="ECO:0007669"/>
    <property type="project" value="UniProtKB-SubCell"/>
</dbReference>
<feature type="binding site" evidence="14">
    <location>
        <position position="146"/>
    </location>
    <ligand>
        <name>Zn(2+)</name>
        <dbReference type="ChEBI" id="CHEBI:29105"/>
        <label>1</label>
    </ligand>
</feature>
<comment type="function">
    <text evidence="11 14">Participates actively in the response to hyperosmotic and heat shock by preventing the aggregation of stress-denatured proteins and by disaggregating proteins, also in an autonomous, DnaK-independent fashion. Unfolded proteins bind initially to DnaJ; upon interaction with the DnaJ-bound protein, DnaK hydrolyzes its bound ATP, resulting in the formation of a stable complex. GrpE releases ADP from DnaK; ATP binding to DnaK triggers the release of the substrate protein, thus completing the reaction cycle. Several rounds of ATP-dependent interactions between DnaJ, DnaK and GrpE are required for fully efficient folding. Also involved, together with DnaK and GrpE, in the DNA replication of plasmids through activation of initiation proteins.</text>
</comment>
<dbReference type="InterPro" id="IPR018253">
    <property type="entry name" value="DnaJ_domain_CS"/>
</dbReference>
<dbReference type="InterPro" id="IPR036869">
    <property type="entry name" value="J_dom_sf"/>
</dbReference>
<comment type="subcellular location">
    <subcellularLocation>
        <location evidence="1 14">Cytoplasm</location>
    </subcellularLocation>
</comment>
<dbReference type="InterPro" id="IPR036410">
    <property type="entry name" value="HSP_DnaJ_Cys-rich_dom_sf"/>
</dbReference>
<evidence type="ECO:0000256" key="10">
    <source>
        <dbReference type="ARBA" id="ARBA00023186"/>
    </source>
</evidence>
<dbReference type="EMBL" id="FQTY01000001">
    <property type="protein sequence ID" value="SHE28467.1"/>
    <property type="molecule type" value="Genomic_DNA"/>
</dbReference>
<evidence type="ECO:0000256" key="5">
    <source>
        <dbReference type="ARBA" id="ARBA00022723"/>
    </source>
</evidence>
<feature type="binding site" evidence="14">
    <location>
        <position position="160"/>
    </location>
    <ligand>
        <name>Zn(2+)</name>
        <dbReference type="ChEBI" id="CHEBI:29105"/>
        <label>2</label>
    </ligand>
</feature>
<dbReference type="GO" id="GO:0009408">
    <property type="term" value="P:response to heat"/>
    <property type="evidence" value="ECO:0007669"/>
    <property type="project" value="InterPro"/>
</dbReference>
<comment type="domain">
    <text evidence="14">The J domain is necessary and sufficient to stimulate DnaK ATPase activity. Zinc center 1 plays an important role in the autonomous, DnaK-independent chaperone activity of DnaJ. Zinc center 2 is essential for interaction with DnaK and for DnaJ activity.</text>
</comment>
<dbReference type="InterPro" id="IPR001305">
    <property type="entry name" value="HSP_DnaJ_Cys-rich_dom"/>
</dbReference>
<feature type="binding site" evidence="14">
    <location>
        <position position="186"/>
    </location>
    <ligand>
        <name>Zn(2+)</name>
        <dbReference type="ChEBI" id="CHEBI:29105"/>
        <label>2</label>
    </ligand>
</feature>
<feature type="repeat" description="CXXCXGXG motif" evidence="14">
    <location>
        <begin position="186"/>
        <end position="193"/>
    </location>
</feature>
<keyword evidence="6 14" id="KW-0677">Repeat</keyword>
<dbReference type="GO" id="GO:0005524">
    <property type="term" value="F:ATP binding"/>
    <property type="evidence" value="ECO:0007669"/>
    <property type="project" value="InterPro"/>
</dbReference>
<dbReference type="GO" id="GO:0051082">
    <property type="term" value="F:unfolded protein binding"/>
    <property type="evidence" value="ECO:0007669"/>
    <property type="project" value="UniProtKB-UniRule"/>
</dbReference>
<dbReference type="CDD" id="cd06257">
    <property type="entry name" value="DnaJ"/>
    <property type="match status" value="1"/>
</dbReference>
<dbReference type="Pfam" id="PF00226">
    <property type="entry name" value="DnaJ"/>
    <property type="match status" value="1"/>
</dbReference>
<evidence type="ECO:0000256" key="11">
    <source>
        <dbReference type="ARBA" id="ARBA00053423"/>
    </source>
</evidence>
<dbReference type="GO" id="GO:0042026">
    <property type="term" value="P:protein refolding"/>
    <property type="evidence" value="ECO:0007669"/>
    <property type="project" value="TreeGrafter"/>
</dbReference>